<dbReference type="OrthoDB" id="1731846at2759"/>
<evidence type="ECO:0000313" key="2">
    <source>
        <dbReference type="Proteomes" id="UP000245207"/>
    </source>
</evidence>
<keyword evidence="2" id="KW-1185">Reference proteome</keyword>
<reference evidence="1 2" key="1">
    <citation type="journal article" date="2018" name="Mol. Plant">
        <title>The genome of Artemisia annua provides insight into the evolution of Asteraceae family and artemisinin biosynthesis.</title>
        <authorList>
            <person name="Shen Q."/>
            <person name="Zhang L."/>
            <person name="Liao Z."/>
            <person name="Wang S."/>
            <person name="Yan T."/>
            <person name="Shi P."/>
            <person name="Liu M."/>
            <person name="Fu X."/>
            <person name="Pan Q."/>
            <person name="Wang Y."/>
            <person name="Lv Z."/>
            <person name="Lu X."/>
            <person name="Zhang F."/>
            <person name="Jiang W."/>
            <person name="Ma Y."/>
            <person name="Chen M."/>
            <person name="Hao X."/>
            <person name="Li L."/>
            <person name="Tang Y."/>
            <person name="Lv G."/>
            <person name="Zhou Y."/>
            <person name="Sun X."/>
            <person name="Brodelius P.E."/>
            <person name="Rose J.K.C."/>
            <person name="Tang K."/>
        </authorList>
    </citation>
    <scope>NUCLEOTIDE SEQUENCE [LARGE SCALE GENOMIC DNA]</scope>
    <source>
        <strain evidence="2">cv. Huhao1</strain>
        <tissue evidence="1">Leaf</tissue>
    </source>
</reference>
<comment type="caution">
    <text evidence="1">The sequence shown here is derived from an EMBL/GenBank/DDBJ whole genome shotgun (WGS) entry which is preliminary data.</text>
</comment>
<dbReference type="PANTHER" id="PTHR31182">
    <property type="entry name" value="C2 NT-TYPE DOMAIN-CONTAINING PROTEIN"/>
    <property type="match status" value="1"/>
</dbReference>
<proteinExistence type="predicted"/>
<dbReference type="Proteomes" id="UP000245207">
    <property type="component" value="Unassembled WGS sequence"/>
</dbReference>
<dbReference type="EMBL" id="PKPP01000618">
    <property type="protein sequence ID" value="PWA90571.1"/>
    <property type="molecule type" value="Genomic_DNA"/>
</dbReference>
<name>A0A2U1PXS5_ARTAN</name>
<protein>
    <submittedName>
        <fullName evidence="1">Uncharacterized protein</fullName>
    </submittedName>
</protein>
<sequence length="74" mass="8632">MNYHKYNVRHLVSEFGDDSFALGNWEQRDIINHDGNMKLQTQVFFASIDQRSEQAGESACTALCFHWPNIEGRR</sequence>
<evidence type="ECO:0000313" key="1">
    <source>
        <dbReference type="EMBL" id="PWA90571.1"/>
    </source>
</evidence>
<accession>A0A2U1PXS5</accession>
<dbReference type="AlphaFoldDB" id="A0A2U1PXS5"/>
<dbReference type="STRING" id="35608.A0A2U1PXS5"/>
<gene>
    <name evidence="1" type="ORF">CTI12_AA099690</name>
</gene>
<dbReference type="PANTHER" id="PTHR31182:SF20">
    <property type="entry name" value="NT-TYPE C2 DOMAIN-CONTAINING PROTEIN"/>
    <property type="match status" value="1"/>
</dbReference>
<organism evidence="1 2">
    <name type="scientific">Artemisia annua</name>
    <name type="common">Sweet wormwood</name>
    <dbReference type="NCBI Taxonomy" id="35608"/>
    <lineage>
        <taxon>Eukaryota</taxon>
        <taxon>Viridiplantae</taxon>
        <taxon>Streptophyta</taxon>
        <taxon>Embryophyta</taxon>
        <taxon>Tracheophyta</taxon>
        <taxon>Spermatophyta</taxon>
        <taxon>Magnoliopsida</taxon>
        <taxon>eudicotyledons</taxon>
        <taxon>Gunneridae</taxon>
        <taxon>Pentapetalae</taxon>
        <taxon>asterids</taxon>
        <taxon>campanulids</taxon>
        <taxon>Asterales</taxon>
        <taxon>Asteraceae</taxon>
        <taxon>Asteroideae</taxon>
        <taxon>Anthemideae</taxon>
        <taxon>Artemisiinae</taxon>
        <taxon>Artemisia</taxon>
    </lineage>
</organism>